<keyword evidence="2" id="KW-1185">Reference proteome</keyword>
<dbReference type="GO" id="GO:0006355">
    <property type="term" value="P:regulation of DNA-templated transcription"/>
    <property type="evidence" value="ECO:0007669"/>
    <property type="project" value="InterPro"/>
</dbReference>
<evidence type="ECO:0000313" key="1">
    <source>
        <dbReference type="EMBL" id="GIM28276.1"/>
    </source>
</evidence>
<dbReference type="Gene3D" id="1.10.1220.10">
    <property type="entry name" value="Met repressor-like"/>
    <property type="match status" value="1"/>
</dbReference>
<dbReference type="RefSeq" id="WP_212903014.1">
    <property type="nucleotide sequence ID" value="NZ_BOPZ01000005.1"/>
</dbReference>
<dbReference type="Proteomes" id="UP000679179">
    <property type="component" value="Unassembled WGS sequence"/>
</dbReference>
<gene>
    <name evidence="1" type="ORF">CPJCM30710_09420</name>
</gene>
<evidence type="ECO:0000313" key="2">
    <source>
        <dbReference type="Proteomes" id="UP000679179"/>
    </source>
</evidence>
<dbReference type="InterPro" id="IPR013321">
    <property type="entry name" value="Arc_rbn_hlx_hlx"/>
</dbReference>
<evidence type="ECO:0008006" key="3">
    <source>
        <dbReference type="Google" id="ProtNLM"/>
    </source>
</evidence>
<organism evidence="1 2">
    <name type="scientific">Clostridium polyendosporum</name>
    <dbReference type="NCBI Taxonomy" id="69208"/>
    <lineage>
        <taxon>Bacteria</taxon>
        <taxon>Bacillati</taxon>
        <taxon>Bacillota</taxon>
        <taxon>Clostridia</taxon>
        <taxon>Eubacteriales</taxon>
        <taxon>Clostridiaceae</taxon>
        <taxon>Clostridium</taxon>
    </lineage>
</organism>
<dbReference type="EMBL" id="BOPZ01000005">
    <property type="protein sequence ID" value="GIM28276.1"/>
    <property type="molecule type" value="Genomic_DNA"/>
</dbReference>
<reference evidence="1" key="1">
    <citation type="submission" date="2021-03" db="EMBL/GenBank/DDBJ databases">
        <title>Taxonomic study of Clostridium polyendosporum from meadow-gley soil under rice.</title>
        <authorList>
            <person name="Kobayashi H."/>
            <person name="Tanizawa Y."/>
            <person name="Yagura M."/>
        </authorList>
    </citation>
    <scope>NUCLEOTIDE SEQUENCE</scope>
    <source>
        <strain evidence="1">JCM 30710</strain>
    </source>
</reference>
<protein>
    <recommendedName>
        <fullName evidence="3">CopG family transcriptional regulator / antitoxin EndoAI</fullName>
    </recommendedName>
</protein>
<accession>A0A919VG65</accession>
<sequence length="80" mass="9485">MSYSRETKNCKINDEYYENNSQLNCMRIISYIEGKESSDFFDAMKRGYEEMASINLEYAEMGSSSYYDDTIEYESWLFGV</sequence>
<comment type="caution">
    <text evidence="1">The sequence shown here is derived from an EMBL/GenBank/DDBJ whole genome shotgun (WGS) entry which is preliminary data.</text>
</comment>
<name>A0A919VG65_9CLOT</name>
<proteinExistence type="predicted"/>
<dbReference type="AlphaFoldDB" id="A0A919VG65"/>